<dbReference type="PANTHER" id="PTHR24186">
    <property type="entry name" value="PROTEIN PHOSPHATASE 1 REGULATORY SUBUNIT"/>
    <property type="match status" value="1"/>
</dbReference>
<dbReference type="InterPro" id="IPR026961">
    <property type="entry name" value="PGG_dom"/>
</dbReference>
<organism evidence="10 11">
    <name type="scientific">Papaver somniferum</name>
    <name type="common">Opium poppy</name>
    <dbReference type="NCBI Taxonomy" id="3469"/>
    <lineage>
        <taxon>Eukaryota</taxon>
        <taxon>Viridiplantae</taxon>
        <taxon>Streptophyta</taxon>
        <taxon>Embryophyta</taxon>
        <taxon>Tracheophyta</taxon>
        <taxon>Spermatophyta</taxon>
        <taxon>Magnoliopsida</taxon>
        <taxon>Ranunculales</taxon>
        <taxon>Papaveraceae</taxon>
        <taxon>Papaveroideae</taxon>
        <taxon>Papaver</taxon>
    </lineage>
</organism>
<dbReference type="AlphaFoldDB" id="A0A4Y7IJQ4"/>
<dbReference type="Gene3D" id="1.25.40.20">
    <property type="entry name" value="Ankyrin repeat-containing domain"/>
    <property type="match status" value="3"/>
</dbReference>
<evidence type="ECO:0000256" key="3">
    <source>
        <dbReference type="ARBA" id="ARBA00022737"/>
    </source>
</evidence>
<evidence type="ECO:0000256" key="4">
    <source>
        <dbReference type="ARBA" id="ARBA00022989"/>
    </source>
</evidence>
<dbReference type="EMBL" id="CM010715">
    <property type="protein sequence ID" value="RZC47685.1"/>
    <property type="molecule type" value="Genomic_DNA"/>
</dbReference>
<dbReference type="InterPro" id="IPR036770">
    <property type="entry name" value="Ankyrin_rpt-contain_sf"/>
</dbReference>
<keyword evidence="6 8" id="KW-0472">Membrane</keyword>
<feature type="transmembrane region" description="Helical" evidence="8">
    <location>
        <begin position="595"/>
        <end position="614"/>
    </location>
</feature>
<evidence type="ECO:0000256" key="8">
    <source>
        <dbReference type="SAM" id="Phobius"/>
    </source>
</evidence>
<dbReference type="Gramene" id="RZC47685">
    <property type="protein sequence ID" value="RZC47685"/>
    <property type="gene ID" value="C5167_040620"/>
</dbReference>
<dbReference type="InterPro" id="IPR002110">
    <property type="entry name" value="Ankyrin_rpt"/>
</dbReference>
<dbReference type="OMA" id="VARMSAY"/>
<dbReference type="SUPFAM" id="SSF48403">
    <property type="entry name" value="Ankyrin repeat"/>
    <property type="match status" value="1"/>
</dbReference>
<reference evidence="10 11" key="1">
    <citation type="journal article" date="2018" name="Science">
        <title>The opium poppy genome and morphinan production.</title>
        <authorList>
            <person name="Guo L."/>
            <person name="Winzer T."/>
            <person name="Yang X."/>
            <person name="Li Y."/>
            <person name="Ning Z."/>
            <person name="He Z."/>
            <person name="Teodor R."/>
            <person name="Lu Y."/>
            <person name="Bowser T.A."/>
            <person name="Graham I.A."/>
            <person name="Ye K."/>
        </authorList>
    </citation>
    <scope>NUCLEOTIDE SEQUENCE [LARGE SCALE GENOMIC DNA]</scope>
    <source>
        <strain evidence="11">cv. HN1</strain>
        <tissue evidence="10">Leaves</tissue>
    </source>
</reference>
<gene>
    <name evidence="10" type="ORF">C5167_040620</name>
</gene>
<keyword evidence="11" id="KW-1185">Reference proteome</keyword>
<proteinExistence type="predicted"/>
<dbReference type="Proteomes" id="UP000316621">
    <property type="component" value="Chromosome 1"/>
</dbReference>
<feature type="repeat" description="ANK" evidence="7">
    <location>
        <begin position="96"/>
        <end position="118"/>
    </location>
</feature>
<accession>A0A4Y7IJQ4</accession>
<feature type="transmembrane region" description="Helical" evidence="8">
    <location>
        <begin position="476"/>
        <end position="499"/>
    </location>
</feature>
<evidence type="ECO:0000256" key="1">
    <source>
        <dbReference type="ARBA" id="ARBA00004141"/>
    </source>
</evidence>
<dbReference type="PANTHER" id="PTHR24186:SF50">
    <property type="entry name" value="ANKYRIN REPEAT-CONTAINING PROTEIN ITN1-LIKE ISOFORM X1"/>
    <property type="match status" value="1"/>
</dbReference>
<keyword evidence="3" id="KW-0677">Repeat</keyword>
<dbReference type="PROSITE" id="PS50088">
    <property type="entry name" value="ANK_REPEAT"/>
    <property type="match status" value="1"/>
</dbReference>
<evidence type="ECO:0000256" key="2">
    <source>
        <dbReference type="ARBA" id="ARBA00022692"/>
    </source>
</evidence>
<evidence type="ECO:0000256" key="6">
    <source>
        <dbReference type="ARBA" id="ARBA00023136"/>
    </source>
</evidence>
<dbReference type="Pfam" id="PF13962">
    <property type="entry name" value="PGG"/>
    <property type="match status" value="1"/>
</dbReference>
<feature type="transmembrane region" description="Helical" evidence="8">
    <location>
        <begin position="562"/>
        <end position="583"/>
    </location>
</feature>
<dbReference type="GO" id="GO:0005886">
    <property type="term" value="C:plasma membrane"/>
    <property type="evidence" value="ECO:0007669"/>
    <property type="project" value="TreeGrafter"/>
</dbReference>
<keyword evidence="5 7" id="KW-0040">ANK repeat</keyword>
<dbReference type="SMART" id="SM00248">
    <property type="entry name" value="ANK"/>
    <property type="match status" value="7"/>
</dbReference>
<feature type="transmembrane region" description="Helical" evidence="8">
    <location>
        <begin position="519"/>
        <end position="541"/>
    </location>
</feature>
<dbReference type="Pfam" id="PF12796">
    <property type="entry name" value="Ank_2"/>
    <property type="match status" value="2"/>
</dbReference>
<keyword evidence="2 8" id="KW-0812">Transmembrane</keyword>
<protein>
    <recommendedName>
        <fullName evidence="9">PGG domain-containing protein</fullName>
    </recommendedName>
</protein>
<evidence type="ECO:0000256" key="5">
    <source>
        <dbReference type="ARBA" id="ARBA00023043"/>
    </source>
</evidence>
<evidence type="ECO:0000256" key="7">
    <source>
        <dbReference type="PROSITE-ProRule" id="PRU00023"/>
    </source>
</evidence>
<feature type="domain" description="PGG" evidence="9">
    <location>
        <begin position="472"/>
        <end position="587"/>
    </location>
</feature>
<evidence type="ECO:0000313" key="11">
    <source>
        <dbReference type="Proteomes" id="UP000316621"/>
    </source>
</evidence>
<evidence type="ECO:0000259" key="9">
    <source>
        <dbReference type="Pfam" id="PF13962"/>
    </source>
</evidence>
<dbReference type="PROSITE" id="PS50297">
    <property type="entry name" value="ANK_REP_REGION"/>
    <property type="match status" value="1"/>
</dbReference>
<feature type="non-terminal residue" evidence="10">
    <location>
        <position position="625"/>
    </location>
</feature>
<comment type="subcellular location">
    <subcellularLocation>
        <location evidence="1">Membrane</location>
        <topology evidence="1">Multi-pass membrane protein</topology>
    </subcellularLocation>
</comment>
<name>A0A4Y7IJQ4_PAPSO</name>
<evidence type="ECO:0000313" key="10">
    <source>
        <dbReference type="EMBL" id="RZC47685.1"/>
    </source>
</evidence>
<keyword evidence="4 8" id="KW-1133">Transmembrane helix</keyword>
<sequence length="625" mass="69542">MASSSSRSEQTSTDLSSLYEAIKSGDIDSLKQLLVITAPKSDEFDVDNHLLRQTHFNNNSLHVAVQLSESVTLVEEIFKQCGSSKSLEMLMQQNMNGDTPLHIAVRMGSTEIISLFINLAGPDSHALHHYNQRGDEDSVNDVEKGVIMTELVPAADNGATKMNVEQLVSIANKMNNTALHEALHYQANSGIPQLLIRADPGFDYLANDFGETPLYLAIKFGTAELVEHILEIRPSQSYGASGGRTVLHALAMRNSYSDFQGAHSKLVYPLRHIVKEVDINGCTALHYAVHCNNAEFIDVVLKLDPSVCYMSDKDGMTALHYAAAKDAQSWESDEVLSNDVMKIMLRHCMDCCEVLDNEGRNFLHLAAQNNNSHVLNFVLKEISSDLTVYAILRKKNKNGDTPAAMSNVFYEILESNARMQRIGRDWFRGEGYNFKYLENDLNIQRNKYGKTAEKTEAEEAAETKEADKMMREQMEYYNQTLLVVAALIATVAFAANFTLPGGYNDKKPDEGMALLADKPSFIVFIVSNSLAMVLSAVAILIQFVGKMLSMWLKDPEYKKTILLTRTLLCNLLAILAMMVAFVTGNYTVLSHLPGLAIPVCTLGSIFFALAFFVIHKISKWMKEDD</sequence>